<sequence length="401" mass="42907">MRRVLAGVLACAFAISANASLAQDKPPLKLGGILDMSSLYADITGSGSETAAKMAVEDFGGEVLGRKVEIVVGDHLNKADLSANIARDMIDNQGVEMIFDVAASATALAAAEIAKARNKIIMFNGPGSIRLSNEACGPYTVHYVFDTFAQANVTGLAAVKSGLDTWFFLTADYAFGQDLEKDTSNVVVKSGGKVLGSVRHPINTSDFSSFLLQAQASKAKVIGLANAGGDTINAIKQAAEFGLTKSGQKLSPLLAFVTDIDSVGLDTAQGLLLAEAFYWDLNDDSRAFTKRFMERTKRVPTSAQAGVYSSVTHYLKAVKAAGTTDAAAVMKVMKETPINDMFTKNGKIREDGRMVHDMYLFEVKKPSESKGRWDDYKLVATVSGDQAFQPLSESRCPLVKK</sequence>
<keyword evidence="3" id="KW-0029">Amino-acid transport</keyword>
<dbReference type="PANTHER" id="PTHR30483:SF6">
    <property type="entry name" value="PERIPLASMIC BINDING PROTEIN OF ABC TRANSPORTER FOR NATURAL AMINO ACIDS"/>
    <property type="match status" value="1"/>
</dbReference>
<comment type="similarity">
    <text evidence="1">Belongs to the leucine-binding protein family.</text>
</comment>
<feature type="chain" id="PRO_5041086304" evidence="4">
    <location>
        <begin position="23"/>
        <end position="401"/>
    </location>
</feature>
<dbReference type="GO" id="GO:0006865">
    <property type="term" value="P:amino acid transport"/>
    <property type="evidence" value="ECO:0007669"/>
    <property type="project" value="UniProtKB-KW"/>
</dbReference>
<dbReference type="Proteomes" id="UP000673383">
    <property type="component" value="Unassembled WGS sequence"/>
</dbReference>
<proteinExistence type="inferred from homology"/>
<comment type="caution">
    <text evidence="6">The sequence shown here is derived from an EMBL/GenBank/DDBJ whole genome shotgun (WGS) entry which is preliminary data.</text>
</comment>
<evidence type="ECO:0000256" key="2">
    <source>
        <dbReference type="ARBA" id="ARBA00022729"/>
    </source>
</evidence>
<keyword evidence="2 4" id="KW-0732">Signal</keyword>
<keyword evidence="9" id="KW-1185">Reference proteome</keyword>
<dbReference type="Gene3D" id="3.40.50.2300">
    <property type="match status" value="2"/>
</dbReference>
<dbReference type="CDD" id="cd06327">
    <property type="entry name" value="PBP1_SBP-like"/>
    <property type="match status" value="1"/>
</dbReference>
<dbReference type="InterPro" id="IPR028081">
    <property type="entry name" value="Leu-bd"/>
</dbReference>
<evidence type="ECO:0000259" key="5">
    <source>
        <dbReference type="Pfam" id="PF13458"/>
    </source>
</evidence>
<dbReference type="Pfam" id="PF13458">
    <property type="entry name" value="Peripla_BP_6"/>
    <property type="match status" value="1"/>
</dbReference>
<evidence type="ECO:0000256" key="3">
    <source>
        <dbReference type="ARBA" id="ARBA00022970"/>
    </source>
</evidence>
<dbReference type="InterPro" id="IPR051010">
    <property type="entry name" value="BCAA_transport"/>
</dbReference>
<organism evidence="6 8">
    <name type="scientific">Bradyrhizobium elkanii</name>
    <dbReference type="NCBI Taxonomy" id="29448"/>
    <lineage>
        <taxon>Bacteria</taxon>
        <taxon>Pseudomonadati</taxon>
        <taxon>Pseudomonadota</taxon>
        <taxon>Alphaproteobacteria</taxon>
        <taxon>Hyphomicrobiales</taxon>
        <taxon>Nitrobacteraceae</taxon>
        <taxon>Bradyrhizobium</taxon>
    </lineage>
</organism>
<dbReference type="Proteomes" id="UP001565471">
    <property type="component" value="Unassembled WGS sequence"/>
</dbReference>
<dbReference type="PANTHER" id="PTHR30483">
    <property type="entry name" value="LEUCINE-SPECIFIC-BINDING PROTEIN"/>
    <property type="match status" value="1"/>
</dbReference>
<evidence type="ECO:0000256" key="4">
    <source>
        <dbReference type="SAM" id="SignalP"/>
    </source>
</evidence>
<dbReference type="RefSeq" id="WP_026191980.1">
    <property type="nucleotide sequence ID" value="NZ_BJNL01000133.1"/>
</dbReference>
<feature type="domain" description="Leucine-binding protein" evidence="5">
    <location>
        <begin position="27"/>
        <end position="364"/>
    </location>
</feature>
<dbReference type="AlphaFoldDB" id="A0A4Q4KDB1"/>
<evidence type="ECO:0000313" key="7">
    <source>
        <dbReference type="EMBL" id="MEY9321748.1"/>
    </source>
</evidence>
<gene>
    <name evidence="7" type="ORF">ABIF29_008547</name>
    <name evidence="6" type="ORF">JOH49_002576</name>
</gene>
<reference evidence="7 9" key="2">
    <citation type="submission" date="2024-07" db="EMBL/GenBank/DDBJ databases">
        <title>Genomic Encyclopedia of Type Strains, Phase V (KMG-V): Genome sequencing to study the core and pangenomes of soil and plant-associated prokaryotes.</title>
        <authorList>
            <person name="Whitman W."/>
        </authorList>
    </citation>
    <scope>NUCLEOTIDE SEQUENCE [LARGE SCALE GENOMIC DNA]</scope>
    <source>
        <strain evidence="7 9">USDA 415</strain>
    </source>
</reference>
<dbReference type="GeneID" id="92950493"/>
<dbReference type="InterPro" id="IPR028082">
    <property type="entry name" value="Peripla_BP_I"/>
</dbReference>
<evidence type="ECO:0000256" key="1">
    <source>
        <dbReference type="ARBA" id="ARBA00010062"/>
    </source>
</evidence>
<dbReference type="EMBL" id="JBGBZA010000002">
    <property type="protein sequence ID" value="MEY9321748.1"/>
    <property type="molecule type" value="Genomic_DNA"/>
</dbReference>
<dbReference type="EMBL" id="JAFICZ010000001">
    <property type="protein sequence ID" value="MBP1292823.1"/>
    <property type="molecule type" value="Genomic_DNA"/>
</dbReference>
<evidence type="ECO:0000313" key="6">
    <source>
        <dbReference type="EMBL" id="MBP1292823.1"/>
    </source>
</evidence>
<evidence type="ECO:0000313" key="9">
    <source>
        <dbReference type="Proteomes" id="UP001565471"/>
    </source>
</evidence>
<reference evidence="6" key="1">
    <citation type="submission" date="2021-02" db="EMBL/GenBank/DDBJ databases">
        <title>Genomic Encyclopedia of Type Strains, Phase IV (KMG-V): Genome sequencing to study the core and pangenomes of soil and plant-associated prokaryotes.</title>
        <authorList>
            <person name="Whitman W."/>
        </authorList>
    </citation>
    <scope>NUCLEOTIDE SEQUENCE</scope>
    <source>
        <strain evidence="6">USDA 406</strain>
    </source>
</reference>
<keyword evidence="3" id="KW-0813">Transport</keyword>
<dbReference type="SUPFAM" id="SSF53822">
    <property type="entry name" value="Periplasmic binding protein-like I"/>
    <property type="match status" value="1"/>
</dbReference>
<protein>
    <submittedName>
        <fullName evidence="6">Branched-chain amino acid transport system substrate-binding protein</fullName>
    </submittedName>
</protein>
<evidence type="ECO:0000313" key="8">
    <source>
        <dbReference type="Proteomes" id="UP000673383"/>
    </source>
</evidence>
<name>A0A4Q4KDB1_BRAEL</name>
<accession>A0A4Q4KDB1</accession>
<feature type="signal peptide" evidence="4">
    <location>
        <begin position="1"/>
        <end position="22"/>
    </location>
</feature>